<gene>
    <name evidence="10" type="ORF">C7C46_14505</name>
</gene>
<feature type="transmembrane region" description="Helical" evidence="7">
    <location>
        <begin position="113"/>
        <end position="133"/>
    </location>
</feature>
<dbReference type="SUPFAM" id="SSF161098">
    <property type="entry name" value="MetI-like"/>
    <property type="match status" value="1"/>
</dbReference>
<dbReference type="CDD" id="cd06261">
    <property type="entry name" value="TM_PBP2"/>
    <property type="match status" value="1"/>
</dbReference>
<dbReference type="PANTHER" id="PTHR43744">
    <property type="entry name" value="ABC TRANSPORTER PERMEASE PROTEIN MG189-RELATED-RELATED"/>
    <property type="match status" value="1"/>
</dbReference>
<evidence type="ECO:0000256" key="2">
    <source>
        <dbReference type="ARBA" id="ARBA00022448"/>
    </source>
</evidence>
<feature type="transmembrane region" description="Helical" evidence="7">
    <location>
        <begin position="291"/>
        <end position="309"/>
    </location>
</feature>
<evidence type="ECO:0000256" key="4">
    <source>
        <dbReference type="ARBA" id="ARBA00022692"/>
    </source>
</evidence>
<dbReference type="GO" id="GO:0005886">
    <property type="term" value="C:plasma membrane"/>
    <property type="evidence" value="ECO:0007669"/>
    <property type="project" value="UniProtKB-SubCell"/>
</dbReference>
<dbReference type="AlphaFoldDB" id="A0A2V4NSV4"/>
<keyword evidence="4 7" id="KW-0812">Transmembrane</keyword>
<evidence type="ECO:0000313" key="10">
    <source>
        <dbReference type="EMBL" id="PYC79559.1"/>
    </source>
</evidence>
<dbReference type="EMBL" id="PYBW01000043">
    <property type="protein sequence ID" value="PYC79559.1"/>
    <property type="molecule type" value="Genomic_DNA"/>
</dbReference>
<feature type="domain" description="ABC transmembrane type-1" evidence="9">
    <location>
        <begin position="109"/>
        <end position="309"/>
    </location>
</feature>
<dbReference type="Proteomes" id="UP000248039">
    <property type="component" value="Unassembled WGS sequence"/>
</dbReference>
<accession>A0A2V4NSV4</accession>
<dbReference type="GO" id="GO:0055085">
    <property type="term" value="P:transmembrane transport"/>
    <property type="evidence" value="ECO:0007669"/>
    <property type="project" value="InterPro"/>
</dbReference>
<keyword evidence="5 7" id="KW-1133">Transmembrane helix</keyword>
<keyword evidence="3" id="KW-1003">Cell membrane</keyword>
<comment type="similarity">
    <text evidence="7">Belongs to the binding-protein-dependent transport system permease family.</text>
</comment>
<feature type="transmembrane region" description="Helical" evidence="7">
    <location>
        <begin position="177"/>
        <end position="198"/>
    </location>
</feature>
<keyword evidence="6 7" id="KW-0472">Membrane</keyword>
<evidence type="ECO:0000259" key="9">
    <source>
        <dbReference type="PROSITE" id="PS50928"/>
    </source>
</evidence>
<protein>
    <submittedName>
        <fullName evidence="10">ABC transporter permease</fullName>
    </submittedName>
</protein>
<name>A0A2V4NSV4_9ACTN</name>
<organism evidence="10 11">
    <name type="scientific">Streptomyces tateyamensis</name>
    <dbReference type="NCBI Taxonomy" id="565073"/>
    <lineage>
        <taxon>Bacteria</taxon>
        <taxon>Bacillati</taxon>
        <taxon>Actinomycetota</taxon>
        <taxon>Actinomycetes</taxon>
        <taxon>Kitasatosporales</taxon>
        <taxon>Streptomycetaceae</taxon>
        <taxon>Streptomyces</taxon>
    </lineage>
</organism>
<feature type="transmembrane region" description="Helical" evidence="7">
    <location>
        <begin position="219"/>
        <end position="243"/>
    </location>
</feature>
<dbReference type="Gene3D" id="1.10.3720.10">
    <property type="entry name" value="MetI-like"/>
    <property type="match status" value="1"/>
</dbReference>
<proteinExistence type="inferred from homology"/>
<dbReference type="InterPro" id="IPR000515">
    <property type="entry name" value="MetI-like"/>
</dbReference>
<evidence type="ECO:0000256" key="5">
    <source>
        <dbReference type="ARBA" id="ARBA00022989"/>
    </source>
</evidence>
<dbReference type="OrthoDB" id="2063054at2"/>
<comment type="caution">
    <text evidence="10">The sequence shown here is derived from an EMBL/GenBank/DDBJ whole genome shotgun (WGS) entry which is preliminary data.</text>
</comment>
<feature type="transmembrane region" description="Helical" evidence="7">
    <location>
        <begin position="45"/>
        <end position="67"/>
    </location>
</feature>
<dbReference type="PANTHER" id="PTHR43744:SF12">
    <property type="entry name" value="ABC TRANSPORTER PERMEASE PROTEIN MG189-RELATED"/>
    <property type="match status" value="1"/>
</dbReference>
<reference evidence="10 11" key="1">
    <citation type="submission" date="2018-03" db="EMBL/GenBank/DDBJ databases">
        <title>Bioinformatic expansion and discovery of thiopeptide antibiotics.</title>
        <authorList>
            <person name="Schwalen C.J."/>
            <person name="Hudson G.A."/>
            <person name="Mitchell D.A."/>
        </authorList>
    </citation>
    <scope>NUCLEOTIDE SEQUENCE [LARGE SCALE GENOMIC DNA]</scope>
    <source>
        <strain evidence="10 11">ATCC 21389</strain>
    </source>
</reference>
<comment type="subcellular location">
    <subcellularLocation>
        <location evidence="1 7">Cell membrane</location>
        <topology evidence="1 7">Multi-pass membrane protein</topology>
    </subcellularLocation>
</comment>
<dbReference type="PROSITE" id="PS50928">
    <property type="entry name" value="ABC_TM1"/>
    <property type="match status" value="1"/>
</dbReference>
<evidence type="ECO:0000256" key="1">
    <source>
        <dbReference type="ARBA" id="ARBA00004651"/>
    </source>
</evidence>
<dbReference type="Pfam" id="PF00528">
    <property type="entry name" value="BPD_transp_1"/>
    <property type="match status" value="1"/>
</dbReference>
<keyword evidence="2 7" id="KW-0813">Transport</keyword>
<evidence type="ECO:0000256" key="3">
    <source>
        <dbReference type="ARBA" id="ARBA00022475"/>
    </source>
</evidence>
<evidence type="ECO:0000313" key="11">
    <source>
        <dbReference type="Proteomes" id="UP000248039"/>
    </source>
</evidence>
<feature type="region of interest" description="Disordered" evidence="8">
    <location>
        <begin position="1"/>
        <end position="37"/>
    </location>
</feature>
<dbReference type="InterPro" id="IPR035906">
    <property type="entry name" value="MetI-like_sf"/>
</dbReference>
<keyword evidence="11" id="KW-1185">Reference proteome</keyword>
<evidence type="ECO:0000256" key="7">
    <source>
        <dbReference type="RuleBase" id="RU363032"/>
    </source>
</evidence>
<sequence length="324" mass="35352">MPTETPAHPIAAAPRTERERSAMSRAQQRTSRRPRRPARRTSYRLLAGSVLTVFVVFFVLPVLWLLLAATKTDDQLVHGQPLSFGSWSTLADNWHALTGFQDGAILLWLGNSALYAVVSLVITLCLSVPAGYALAMTEFRGRKTLLVATLVVMLMPSATLVVPLFMELNAVHLIGTMWSIVLPYAFYPFGVYLTYIYFSTAVPKDLLAAARIDGCSEFGVFRLVALPLATPVIALVGFFSFVANWTNYFLPYVMLPESGQLPVQVGIGTLLSSVPQFNPTVGSLAIERPQLALATLVAITPVLVVFLFAQRFLVSGMLAGATKE</sequence>
<feature type="transmembrane region" description="Helical" evidence="7">
    <location>
        <begin position="145"/>
        <end position="165"/>
    </location>
</feature>
<evidence type="ECO:0000256" key="6">
    <source>
        <dbReference type="ARBA" id="ARBA00023136"/>
    </source>
</evidence>
<evidence type="ECO:0000256" key="8">
    <source>
        <dbReference type="SAM" id="MobiDB-lite"/>
    </source>
</evidence>